<dbReference type="EMBL" id="CP019698">
    <property type="protein sequence ID" value="AQS60261.1"/>
    <property type="molecule type" value="Genomic_DNA"/>
</dbReference>
<dbReference type="STRING" id="1833852.B0537_14975"/>
<dbReference type="Gene3D" id="6.20.120.50">
    <property type="match status" value="1"/>
</dbReference>
<name>A0A1S6IZR1_9FIRM</name>
<dbReference type="InterPro" id="IPR021377">
    <property type="entry name" value="DUF3006"/>
</dbReference>
<gene>
    <name evidence="1" type="ORF">B0537_14975</name>
</gene>
<dbReference type="RefSeq" id="WP_077715292.1">
    <property type="nucleotide sequence ID" value="NZ_CP019698.1"/>
</dbReference>
<dbReference type="OrthoDB" id="164847at2"/>
<dbReference type="KEGG" id="dfg:B0537_14975"/>
<organism evidence="1 2">
    <name type="scientific">Desulforamulus ferrireducens</name>
    <dbReference type="NCBI Taxonomy" id="1833852"/>
    <lineage>
        <taxon>Bacteria</taxon>
        <taxon>Bacillati</taxon>
        <taxon>Bacillota</taxon>
        <taxon>Clostridia</taxon>
        <taxon>Eubacteriales</taxon>
        <taxon>Peptococcaceae</taxon>
        <taxon>Desulforamulus</taxon>
    </lineage>
</organism>
<protein>
    <recommendedName>
        <fullName evidence="3">DUF3006 domain-containing protein</fullName>
    </recommendedName>
</protein>
<sequence length="91" mass="10251">MIIIDRFEGKWAVIEYGDVTFNFPRELLPEGAKEGDVLSITVAFDEQATEGQSKKIDKLVNDLFNLFFLPVEIANKVATHHQARLLGRAFG</sequence>
<dbReference type="AlphaFoldDB" id="A0A1S6IZR1"/>
<reference evidence="1 2" key="1">
    <citation type="journal article" date="2016" name="Int. J. Syst. Evol. Microbiol.">
        <title>Desulfotomaculum ferrireducens sp. nov., a moderately thermophilic sulfate-reducing and dissimilatory Fe(III)-reducing bacterium isolated from compost.</title>
        <authorList>
            <person name="Yang G."/>
            <person name="Guo J."/>
            <person name="Zhuang L."/>
            <person name="Yuan Y."/>
            <person name="Zhou S."/>
        </authorList>
    </citation>
    <scope>NUCLEOTIDE SEQUENCE [LARGE SCALE GENOMIC DNA]</scope>
    <source>
        <strain evidence="1 2">GSS09</strain>
    </source>
</reference>
<dbReference type="Proteomes" id="UP000189464">
    <property type="component" value="Chromosome"/>
</dbReference>
<evidence type="ECO:0008006" key="3">
    <source>
        <dbReference type="Google" id="ProtNLM"/>
    </source>
</evidence>
<accession>A0A1S6IZR1</accession>
<proteinExistence type="predicted"/>
<keyword evidence="2" id="KW-1185">Reference proteome</keyword>
<evidence type="ECO:0000313" key="2">
    <source>
        <dbReference type="Proteomes" id="UP000189464"/>
    </source>
</evidence>
<evidence type="ECO:0000313" key="1">
    <source>
        <dbReference type="EMBL" id="AQS60261.1"/>
    </source>
</evidence>
<dbReference type="Pfam" id="PF11213">
    <property type="entry name" value="DUF3006"/>
    <property type="match status" value="1"/>
</dbReference>